<proteinExistence type="predicted"/>
<dbReference type="PROSITE" id="PS51125">
    <property type="entry name" value="NHL"/>
    <property type="match status" value="2"/>
</dbReference>
<dbReference type="OrthoDB" id="5798956at2"/>
<dbReference type="SUPFAM" id="SSF63829">
    <property type="entry name" value="Calcium-dependent phosphotriesterase"/>
    <property type="match status" value="1"/>
</dbReference>
<keyword evidence="4" id="KW-1185">Reference proteome</keyword>
<dbReference type="SUPFAM" id="SSF101908">
    <property type="entry name" value="Putative isomerase YbhE"/>
    <property type="match status" value="1"/>
</dbReference>
<dbReference type="CDD" id="cd05819">
    <property type="entry name" value="NHL"/>
    <property type="match status" value="1"/>
</dbReference>
<dbReference type="PANTHER" id="PTHR24104">
    <property type="entry name" value="E3 UBIQUITIN-PROTEIN LIGASE NHLRC1-RELATED"/>
    <property type="match status" value="1"/>
</dbReference>
<dbReference type="EMBL" id="FOLH01000003">
    <property type="protein sequence ID" value="SFC12788.1"/>
    <property type="molecule type" value="Genomic_DNA"/>
</dbReference>
<dbReference type="GO" id="GO:0000209">
    <property type="term" value="P:protein polyubiquitination"/>
    <property type="evidence" value="ECO:0007669"/>
    <property type="project" value="TreeGrafter"/>
</dbReference>
<accession>A0A1I1GSD9</accession>
<evidence type="ECO:0000256" key="2">
    <source>
        <dbReference type="PROSITE-ProRule" id="PRU00504"/>
    </source>
</evidence>
<dbReference type="RefSeq" id="WP_091961517.1">
    <property type="nucleotide sequence ID" value="NZ_FOLH01000003.1"/>
</dbReference>
<dbReference type="InterPro" id="IPR050952">
    <property type="entry name" value="TRIM-NHL_E3_ligases"/>
</dbReference>
<reference evidence="3 4" key="1">
    <citation type="submission" date="2016-10" db="EMBL/GenBank/DDBJ databases">
        <authorList>
            <person name="de Groot N.N."/>
        </authorList>
    </citation>
    <scope>NUCLEOTIDE SEQUENCE [LARGE SCALE GENOMIC DNA]</scope>
    <source>
        <strain evidence="3 4">DSM 18438</strain>
    </source>
</reference>
<sequence length="689" mass="77652">MISYLTHLGKTLAPLPPLPAPAQGQLSLNTPVGSCVDHFKHVWLADTAHNRLLIFDRELEQLLASYGELGNRPGEFNMPFRLLAHPEKPWIYVTDMANKRIQLLEYTNNLQIRLIKTFGDDFPLPLTGPNGIVYHQGKLCIADEFYEGTDGESRLVICTDEGQHLNDIHQIHYPQADKDPVQLLWPQGLTLDDQGNIYIANTGFNTLVRCDWQGQAVPFPENNKTYIEGLELTRDVACIQSRLLIPGGEANAIAIYDLQGKKQGRLRGFFAPIQITEAPDPDCLLITEPLLASFQLHQIDLHSLEGDASRFTRVLTSVGDDRDQPGQFHFVASAAGGLDYQTTSETSHYQPPFKTWLDKKQENFESLTSGWPTPALRSWLYLTLNWQNEWISRWQDSWWRLLLGQGIENPKDRLWIVDSGNYQLQTTNQPIPDSIRPTSRPLLPGSLGIVSLKTKRRLAGQLAPEVPLLVVCNYLTSLVTIYQYHPVFDDLVPYRVFGSKGSLPWQLDRPQGLAIDPTNQDILIADSGNNRIARWRLTLSGIAGLVEVFGQPGDGDGEFHTPSDLCVDPEGQCYVTDQFNHRIQVFDHQGKWIRSFGEAGYATEGDRFLLPTSIAYEQRHLIISDLVNRAIKIFTCAGEFVDSFSGFGADPNKGQLWMPYLIQVKNNKVYLPDCALNRINIYQLNFGSS</sequence>
<keyword evidence="1" id="KW-0677">Repeat</keyword>
<feature type="repeat" description="NHL" evidence="2">
    <location>
        <begin position="496"/>
        <end position="532"/>
    </location>
</feature>
<feature type="repeat" description="NHL" evidence="2">
    <location>
        <begin position="546"/>
        <end position="589"/>
    </location>
</feature>
<protein>
    <submittedName>
        <fullName evidence="3">NHL repeat-containing protein</fullName>
    </submittedName>
</protein>
<dbReference type="GO" id="GO:0043161">
    <property type="term" value="P:proteasome-mediated ubiquitin-dependent protein catabolic process"/>
    <property type="evidence" value="ECO:0007669"/>
    <property type="project" value="TreeGrafter"/>
</dbReference>
<evidence type="ECO:0000313" key="4">
    <source>
        <dbReference type="Proteomes" id="UP000199058"/>
    </source>
</evidence>
<evidence type="ECO:0000313" key="3">
    <source>
        <dbReference type="EMBL" id="SFC12788.1"/>
    </source>
</evidence>
<dbReference type="Gene3D" id="2.120.10.30">
    <property type="entry name" value="TolB, C-terminal domain"/>
    <property type="match status" value="3"/>
</dbReference>
<dbReference type="InterPro" id="IPR001258">
    <property type="entry name" value="NHL_repeat"/>
</dbReference>
<dbReference type="STRING" id="1122252.SAMN05660443_1526"/>
<organism evidence="3 4">
    <name type="scientific">Marinospirillum celere</name>
    <dbReference type="NCBI Taxonomy" id="1122252"/>
    <lineage>
        <taxon>Bacteria</taxon>
        <taxon>Pseudomonadati</taxon>
        <taxon>Pseudomonadota</taxon>
        <taxon>Gammaproteobacteria</taxon>
        <taxon>Oceanospirillales</taxon>
        <taxon>Oceanospirillaceae</taxon>
        <taxon>Marinospirillum</taxon>
    </lineage>
</organism>
<evidence type="ECO:0000256" key="1">
    <source>
        <dbReference type="ARBA" id="ARBA00022737"/>
    </source>
</evidence>
<name>A0A1I1GSD9_9GAMM</name>
<dbReference type="InterPro" id="IPR011042">
    <property type="entry name" value="6-blade_b-propeller_TolB-like"/>
</dbReference>
<dbReference type="GO" id="GO:0008270">
    <property type="term" value="F:zinc ion binding"/>
    <property type="evidence" value="ECO:0007669"/>
    <property type="project" value="UniProtKB-KW"/>
</dbReference>
<dbReference type="GO" id="GO:0061630">
    <property type="term" value="F:ubiquitin protein ligase activity"/>
    <property type="evidence" value="ECO:0007669"/>
    <property type="project" value="TreeGrafter"/>
</dbReference>
<dbReference type="Pfam" id="PF01436">
    <property type="entry name" value="NHL"/>
    <property type="match status" value="2"/>
</dbReference>
<dbReference type="Proteomes" id="UP000199058">
    <property type="component" value="Unassembled WGS sequence"/>
</dbReference>
<dbReference type="PANTHER" id="PTHR24104:SF25">
    <property type="entry name" value="PROTEIN LIN-41"/>
    <property type="match status" value="1"/>
</dbReference>
<dbReference type="AlphaFoldDB" id="A0A1I1GSD9"/>
<gene>
    <name evidence="3" type="ORF">SAMN05660443_1526</name>
</gene>